<evidence type="ECO:0000259" key="1">
    <source>
        <dbReference type="Pfam" id="PF13480"/>
    </source>
</evidence>
<gene>
    <name evidence="2" type="ORF">V0U79_03875</name>
</gene>
<dbReference type="SUPFAM" id="SSF55729">
    <property type="entry name" value="Acyl-CoA N-acyltransferases (Nat)"/>
    <property type="match status" value="1"/>
</dbReference>
<dbReference type="InterPro" id="IPR038740">
    <property type="entry name" value="BioF2-like_GNAT_dom"/>
</dbReference>
<dbReference type="EC" id="2.3.1.-" evidence="2"/>
<protein>
    <submittedName>
        <fullName evidence="2">GNAT family N-acetyltransferase</fullName>
        <ecNumber evidence="2">2.3.1.-</ecNumber>
    </submittedName>
</protein>
<comment type="caution">
    <text evidence="2">The sequence shown here is derived from an EMBL/GenBank/DDBJ whole genome shotgun (WGS) entry which is preliminary data.</text>
</comment>
<keyword evidence="2" id="KW-0012">Acyltransferase</keyword>
<accession>A0ABU7LNN3</accession>
<dbReference type="InterPro" id="IPR016181">
    <property type="entry name" value="Acyl_CoA_acyltransferase"/>
</dbReference>
<reference evidence="2 3" key="1">
    <citation type="submission" date="2024-01" db="EMBL/GenBank/DDBJ databases">
        <title>Hyphobacterium bacterium isolated from marine sediment.</title>
        <authorList>
            <person name="Zhao S."/>
        </authorList>
    </citation>
    <scope>NUCLEOTIDE SEQUENCE [LARGE SCALE GENOMIC DNA]</scope>
    <source>
        <strain evidence="3">HN65</strain>
    </source>
</reference>
<dbReference type="EMBL" id="JAZDRP010000002">
    <property type="protein sequence ID" value="MEE2525492.1"/>
    <property type="molecule type" value="Genomic_DNA"/>
</dbReference>
<organism evidence="2 3">
    <name type="scientific">Hyphobacterium lacteum</name>
    <dbReference type="NCBI Taxonomy" id="3116575"/>
    <lineage>
        <taxon>Bacteria</taxon>
        <taxon>Pseudomonadati</taxon>
        <taxon>Pseudomonadota</taxon>
        <taxon>Alphaproteobacteria</taxon>
        <taxon>Maricaulales</taxon>
        <taxon>Maricaulaceae</taxon>
        <taxon>Hyphobacterium</taxon>
    </lineage>
</organism>
<sequence length="377" mass="42016">MRVKSVSIRDLSQAQLEQWRDWACQDGQPVSPYLLPDFAIAVANVRSDVQVALISEDDETIGYFAYHAPRRLGIRPVGSPMSDYQGVVTKPGTSFCAGDFLTRIGGGFMAFENWWNGSDCASMDTRERDGSVVVDLSDGPDAYFEGRKAAHKSQFKKIERRRRNAERDFGPLRLQSGDPDGRLLDTLTSWKSEQYDRTGKLDVFNVGWARQLIENLNRLEDPAFRGEVYSLWFGDHLAAVEFGLRASGVYHSWFPAYDERFAKVSPGLLLLHEIFHAAPEFGLSRVDLGKGGAHYKTYYASYEVPLDTGRAIAPSFAALGIRTWDIAETAASILPGKLSELPARARRRWAQISAFEPDMGAALAIFAKALRNPPRAA</sequence>
<dbReference type="Pfam" id="PF13480">
    <property type="entry name" value="Acetyltransf_6"/>
    <property type="match status" value="1"/>
</dbReference>
<keyword evidence="2" id="KW-0808">Transferase</keyword>
<proteinExistence type="predicted"/>
<dbReference type="GO" id="GO:0016746">
    <property type="term" value="F:acyltransferase activity"/>
    <property type="evidence" value="ECO:0007669"/>
    <property type="project" value="UniProtKB-KW"/>
</dbReference>
<evidence type="ECO:0000313" key="2">
    <source>
        <dbReference type="EMBL" id="MEE2525492.1"/>
    </source>
</evidence>
<name>A0ABU7LNN3_9PROT</name>
<keyword evidence="3" id="KW-1185">Reference proteome</keyword>
<evidence type="ECO:0000313" key="3">
    <source>
        <dbReference type="Proteomes" id="UP001354971"/>
    </source>
</evidence>
<dbReference type="RefSeq" id="WP_330198154.1">
    <property type="nucleotide sequence ID" value="NZ_JAZDRP010000002.1"/>
</dbReference>
<dbReference type="Proteomes" id="UP001354971">
    <property type="component" value="Unassembled WGS sequence"/>
</dbReference>
<feature type="domain" description="BioF2-like acetyltransferase" evidence="1">
    <location>
        <begin position="153"/>
        <end position="296"/>
    </location>
</feature>